<dbReference type="KEGG" id="vg:10511757"/>
<evidence type="ECO:0000313" key="2">
    <source>
        <dbReference type="Proteomes" id="UP000008742"/>
    </source>
</evidence>
<dbReference type="OrthoDB" id="37099at10239"/>
<evidence type="ECO:0000313" key="1">
    <source>
        <dbReference type="EMBL" id="ADK73421.1"/>
    </source>
</evidence>
<dbReference type="RefSeq" id="YP_004421788.1">
    <property type="nucleotide sequence ID" value="NC_015466.1"/>
</dbReference>
<accession>F4YXN1</accession>
<protein>
    <submittedName>
        <fullName evidence="1">Uncharacterized protein</fullName>
    </submittedName>
</protein>
<reference evidence="1 2" key="1">
    <citation type="journal article" date="2009" name="Appl. Environ. Microbiol.">
        <title>Roseophage RDJL Phi1, infecting the aerobic anoxygenic phototrophic bacterium Roseobacter denitrificans OCh114.</title>
        <authorList>
            <person name="Zhang Y."/>
            <person name="Jiao N."/>
        </authorList>
    </citation>
    <scope>NUCLEOTIDE SEQUENCE [LARGE SCALE GENOMIC DNA]</scope>
</reference>
<dbReference type="GeneID" id="10511757"/>
<organism evidence="1 2">
    <name type="scientific">Roseobacter phage RDJL Phi 1</name>
    <dbReference type="NCBI Taxonomy" id="562742"/>
    <lineage>
        <taxon>Viruses</taxon>
        <taxon>Duplodnaviria</taxon>
        <taxon>Heunggongvirae</taxon>
        <taxon>Uroviricota</taxon>
        <taxon>Caudoviricetes</taxon>
        <taxon>Xiamenvirus</taxon>
        <taxon>Xiamenvirus RDJL1</taxon>
    </lineage>
</organism>
<gene>
    <name evidence="1" type="ORF">RDJLphi1_gp20</name>
</gene>
<keyword evidence="2" id="KW-1185">Reference proteome</keyword>
<name>F4YXN1_9CAUD</name>
<reference evidence="1 2" key="2">
    <citation type="journal article" date="2011" name="Virol. J.">
        <title>Complete genome sequence of a marine roseophage provides evidence into the evolution of gene transfer agents in alphaproteobacteria.</title>
        <authorList>
            <person name="Huang S."/>
            <person name="Zhang Y."/>
            <person name="Chen F."/>
            <person name="Jiao N."/>
        </authorList>
    </citation>
    <scope>NUCLEOTIDE SEQUENCE [LARGE SCALE GENOMIC DNA]</scope>
</reference>
<proteinExistence type="predicted"/>
<dbReference type="Proteomes" id="UP000008742">
    <property type="component" value="Segment"/>
</dbReference>
<sequence length="66" mass="7274">MTDTTQSDVRAILDTVDNFLDTCPYLEGLDLEVGEPFEFDSVPGGMRSEVTIDGRLYAVTVEPCND</sequence>
<dbReference type="EMBL" id="HM151342">
    <property type="protein sequence ID" value="ADK73421.1"/>
    <property type="molecule type" value="Genomic_DNA"/>
</dbReference>